<dbReference type="EMBL" id="FUYE01000014">
    <property type="protein sequence ID" value="SKB02797.1"/>
    <property type="molecule type" value="Genomic_DNA"/>
</dbReference>
<dbReference type="AlphaFoldDB" id="A0A1T4YLU8"/>
<name>A0A1T4YLU8_9BACT</name>
<dbReference type="PROSITE" id="PS00108">
    <property type="entry name" value="PROTEIN_KINASE_ST"/>
    <property type="match status" value="1"/>
</dbReference>
<keyword evidence="9" id="KW-1185">Reference proteome</keyword>
<evidence type="ECO:0000256" key="4">
    <source>
        <dbReference type="ARBA" id="ARBA00022840"/>
    </source>
</evidence>
<feature type="binding site" evidence="5">
    <location>
        <position position="83"/>
    </location>
    <ligand>
        <name>ATP</name>
        <dbReference type="ChEBI" id="CHEBI:30616"/>
    </ligand>
</feature>
<dbReference type="Proteomes" id="UP000190774">
    <property type="component" value="Unassembled WGS sequence"/>
</dbReference>
<keyword evidence="6" id="KW-0472">Membrane</keyword>
<keyword evidence="6" id="KW-0812">Transmembrane</keyword>
<dbReference type="GO" id="GO:0004674">
    <property type="term" value="F:protein serine/threonine kinase activity"/>
    <property type="evidence" value="ECO:0007669"/>
    <property type="project" value="UniProtKB-KW"/>
</dbReference>
<sequence>MSSASPSSTRALEGLAPPTHQALAMLDLALDDEMDDLLPMESMEKAGDVIGSYTLVKKLGEGGFGIVWQAEQTQPIRRTVAVKVIRPGMDSLAVLSRFRAERRALERMSHPNIAVVLDAGTTPLGRPYFVLELVNGRPITAYCEEAGLTLRQRIELFLDVCRAVQHAHQRAVLHRDLKPSNVLVATGDTGPVAKIIDFGIAKALTDESGGPESMACTVRGMVLGTPEYMAPEQAALGGEVVDVRVDVYSLGAILYQLLTGVPPLEGDAETRKTSITAMLQRIYEVEPMQPSQRARQRRGIGKHSPAVPEQLAGDLDWIILKALEKNPERRYDSANALADDLRRHLDDEPISARPPDRWYRLQKLVRRNRAAFALGGIIGANLIILAAVSTYAFMQESKARGNADRLRILAESQSRKAEALNEYLTKLLEQAGDFVAKGKNPEALRLAVNESVKEVKLLQGEPELQAELLDRQAQILMAMGDYRSALPLVQQQYDVLKGLYGEHDPRTLTVLLKVARSVCDVGDKPEALRLYTLLEKAWQDLGPKYDEQRHEVARYHARELARQGRGKEGLALIAAQGEGAGGGKETSWAALLLMADIQLGMAELSGAERNCERVLQLMAHLPPEKATGRSLALRTLSRVKAKQQDYEQAALHLEESIRLNSLQGGAEHYSLVGRWIEVAHHYMKTKRTLDAFRAADEALQITRAHGNDLSMPRALRAAAEVREAAHEYESALAFRRECMERERLHNTDRGKWIYELSQIVRLESLLNLYDDLERDAVLLWQQCQTEPAVTTDPRYKRSLCQGLINACEKWQKDTGKVVFQEQMLEWKTITTEGVVQQ</sequence>
<dbReference type="Pfam" id="PF13424">
    <property type="entry name" value="TPR_12"/>
    <property type="match status" value="1"/>
</dbReference>
<keyword evidence="2 5" id="KW-0547">Nucleotide-binding</keyword>
<keyword evidence="3 8" id="KW-0418">Kinase</keyword>
<evidence type="ECO:0000256" key="3">
    <source>
        <dbReference type="ARBA" id="ARBA00022777"/>
    </source>
</evidence>
<dbReference type="SUPFAM" id="SSF48452">
    <property type="entry name" value="TPR-like"/>
    <property type="match status" value="2"/>
</dbReference>
<dbReference type="OrthoDB" id="9801841at2"/>
<dbReference type="SUPFAM" id="SSF56112">
    <property type="entry name" value="Protein kinase-like (PK-like)"/>
    <property type="match status" value="1"/>
</dbReference>
<keyword evidence="8" id="KW-0723">Serine/threonine-protein kinase</keyword>
<reference evidence="9" key="1">
    <citation type="submission" date="2017-02" db="EMBL/GenBank/DDBJ databases">
        <authorList>
            <person name="Varghese N."/>
            <person name="Submissions S."/>
        </authorList>
    </citation>
    <scope>NUCLEOTIDE SEQUENCE [LARGE SCALE GENOMIC DNA]</scope>
    <source>
        <strain evidence="9">ATCC 700200</strain>
    </source>
</reference>
<dbReference type="PANTHER" id="PTHR43289:SF6">
    <property type="entry name" value="SERINE_THREONINE-PROTEIN KINASE NEKL-3"/>
    <property type="match status" value="1"/>
</dbReference>
<keyword evidence="4 5" id="KW-0067">ATP-binding</keyword>
<evidence type="ECO:0000256" key="5">
    <source>
        <dbReference type="PROSITE-ProRule" id="PRU10141"/>
    </source>
</evidence>
<evidence type="ECO:0000259" key="7">
    <source>
        <dbReference type="PROSITE" id="PS50011"/>
    </source>
</evidence>
<keyword evidence="6" id="KW-1133">Transmembrane helix</keyword>
<dbReference type="InterPro" id="IPR008271">
    <property type="entry name" value="Ser/Thr_kinase_AS"/>
</dbReference>
<dbReference type="InterPro" id="IPR011009">
    <property type="entry name" value="Kinase-like_dom_sf"/>
</dbReference>
<dbReference type="Gene3D" id="1.10.510.10">
    <property type="entry name" value="Transferase(Phosphotransferase) domain 1"/>
    <property type="match status" value="1"/>
</dbReference>
<dbReference type="InterPro" id="IPR017441">
    <property type="entry name" value="Protein_kinase_ATP_BS"/>
</dbReference>
<keyword evidence="1" id="KW-0808">Transferase</keyword>
<dbReference type="SMART" id="SM00220">
    <property type="entry name" value="S_TKc"/>
    <property type="match status" value="1"/>
</dbReference>
<dbReference type="GO" id="GO:0005524">
    <property type="term" value="F:ATP binding"/>
    <property type="evidence" value="ECO:0007669"/>
    <property type="project" value="UniProtKB-UniRule"/>
</dbReference>
<evidence type="ECO:0000256" key="6">
    <source>
        <dbReference type="SAM" id="Phobius"/>
    </source>
</evidence>
<dbReference type="RefSeq" id="WP_078814860.1">
    <property type="nucleotide sequence ID" value="NZ_FUYE01000014.1"/>
</dbReference>
<evidence type="ECO:0000256" key="2">
    <source>
        <dbReference type="ARBA" id="ARBA00022741"/>
    </source>
</evidence>
<evidence type="ECO:0000313" key="9">
    <source>
        <dbReference type="Proteomes" id="UP000190774"/>
    </source>
</evidence>
<dbReference type="STRING" id="48467.SAMN02745166_03688"/>
<evidence type="ECO:0000313" key="8">
    <source>
        <dbReference type="EMBL" id="SKB02797.1"/>
    </source>
</evidence>
<dbReference type="PROSITE" id="PS50011">
    <property type="entry name" value="PROTEIN_KINASE_DOM"/>
    <property type="match status" value="1"/>
</dbReference>
<evidence type="ECO:0000256" key="1">
    <source>
        <dbReference type="ARBA" id="ARBA00022679"/>
    </source>
</evidence>
<dbReference type="InterPro" id="IPR011990">
    <property type="entry name" value="TPR-like_helical_dom_sf"/>
</dbReference>
<dbReference type="Pfam" id="PF00069">
    <property type="entry name" value="Pkinase"/>
    <property type="match status" value="1"/>
</dbReference>
<gene>
    <name evidence="8" type="ORF">SAMN02745166_03688</name>
</gene>
<dbReference type="InterPro" id="IPR000719">
    <property type="entry name" value="Prot_kinase_dom"/>
</dbReference>
<feature type="domain" description="Protein kinase" evidence="7">
    <location>
        <begin position="53"/>
        <end position="345"/>
    </location>
</feature>
<proteinExistence type="predicted"/>
<dbReference type="PANTHER" id="PTHR43289">
    <property type="entry name" value="MITOGEN-ACTIVATED PROTEIN KINASE KINASE KINASE 20-RELATED"/>
    <property type="match status" value="1"/>
</dbReference>
<feature type="transmembrane region" description="Helical" evidence="6">
    <location>
        <begin position="370"/>
        <end position="394"/>
    </location>
</feature>
<dbReference type="Gene3D" id="3.30.200.20">
    <property type="entry name" value="Phosphorylase Kinase, domain 1"/>
    <property type="match status" value="1"/>
</dbReference>
<accession>A0A1T4YLU8</accession>
<dbReference type="Gene3D" id="1.25.40.10">
    <property type="entry name" value="Tetratricopeptide repeat domain"/>
    <property type="match status" value="2"/>
</dbReference>
<dbReference type="CDD" id="cd14014">
    <property type="entry name" value="STKc_PknB_like"/>
    <property type="match status" value="1"/>
</dbReference>
<dbReference type="PROSITE" id="PS00107">
    <property type="entry name" value="PROTEIN_KINASE_ATP"/>
    <property type="match status" value="1"/>
</dbReference>
<organism evidence="8 9">
    <name type="scientific">Prosthecobacter debontii</name>
    <dbReference type="NCBI Taxonomy" id="48467"/>
    <lineage>
        <taxon>Bacteria</taxon>
        <taxon>Pseudomonadati</taxon>
        <taxon>Verrucomicrobiota</taxon>
        <taxon>Verrucomicrobiia</taxon>
        <taxon>Verrucomicrobiales</taxon>
        <taxon>Verrucomicrobiaceae</taxon>
        <taxon>Prosthecobacter</taxon>
    </lineage>
</organism>
<protein>
    <submittedName>
        <fullName evidence="8">Non-specific serine/threonine protein kinase</fullName>
    </submittedName>
</protein>